<dbReference type="Proteomes" id="UP000232453">
    <property type="component" value="Unassembled WGS sequence"/>
</dbReference>
<feature type="domain" description="HTH tetR-type" evidence="4">
    <location>
        <begin position="13"/>
        <end position="73"/>
    </location>
</feature>
<dbReference type="InterPro" id="IPR009057">
    <property type="entry name" value="Homeodomain-like_sf"/>
</dbReference>
<dbReference type="Pfam" id="PF00440">
    <property type="entry name" value="TetR_N"/>
    <property type="match status" value="1"/>
</dbReference>
<evidence type="ECO:0000313" key="8">
    <source>
        <dbReference type="Proteomes" id="UP000549695"/>
    </source>
</evidence>
<dbReference type="EMBL" id="JACCCZ010000001">
    <property type="protein sequence ID" value="NYG02901.1"/>
    <property type="molecule type" value="Genomic_DNA"/>
</dbReference>
<dbReference type="PRINTS" id="PR00455">
    <property type="entry name" value="HTHTETR"/>
</dbReference>
<feature type="DNA-binding region" description="H-T-H motif" evidence="2">
    <location>
        <begin position="36"/>
        <end position="55"/>
    </location>
</feature>
<evidence type="ECO:0000313" key="5">
    <source>
        <dbReference type="EMBL" id="NYG02901.1"/>
    </source>
</evidence>
<dbReference type="GO" id="GO:0003700">
    <property type="term" value="F:DNA-binding transcription factor activity"/>
    <property type="evidence" value="ECO:0007669"/>
    <property type="project" value="TreeGrafter"/>
</dbReference>
<protein>
    <submittedName>
        <fullName evidence="5">AcrR family transcriptional regulator</fullName>
    </submittedName>
    <submittedName>
        <fullName evidence="6">TetR family transcriptional regulator</fullName>
    </submittedName>
</protein>
<dbReference type="Gene3D" id="1.10.357.10">
    <property type="entry name" value="Tetracycline Repressor, domain 2"/>
    <property type="match status" value="1"/>
</dbReference>
<evidence type="ECO:0000256" key="3">
    <source>
        <dbReference type="SAM" id="MobiDB-lite"/>
    </source>
</evidence>
<evidence type="ECO:0000256" key="1">
    <source>
        <dbReference type="ARBA" id="ARBA00023125"/>
    </source>
</evidence>
<dbReference type="SUPFAM" id="SSF46689">
    <property type="entry name" value="Homeodomain-like"/>
    <property type="match status" value="1"/>
</dbReference>
<organism evidence="5 8">
    <name type="scientific">Pseudonocardia alni</name>
    <name type="common">Amycolata alni</name>
    <dbReference type="NCBI Taxonomy" id="33907"/>
    <lineage>
        <taxon>Bacteria</taxon>
        <taxon>Bacillati</taxon>
        <taxon>Actinomycetota</taxon>
        <taxon>Actinomycetes</taxon>
        <taxon>Pseudonocardiales</taxon>
        <taxon>Pseudonocardiaceae</taxon>
        <taxon>Pseudonocardia</taxon>
    </lineage>
</organism>
<dbReference type="RefSeq" id="WP_073576085.1">
    <property type="nucleotide sequence ID" value="NZ_BAAAJZ010000003.1"/>
</dbReference>
<dbReference type="PROSITE" id="PS50977">
    <property type="entry name" value="HTH_TETR_2"/>
    <property type="match status" value="1"/>
</dbReference>
<reference evidence="5 8" key="1">
    <citation type="submission" date="2020-07" db="EMBL/GenBank/DDBJ databases">
        <title>Sequencing the genomes of 1000 actinobacteria strains.</title>
        <authorList>
            <person name="Klenk H.-P."/>
        </authorList>
    </citation>
    <scope>NUCLEOTIDE SEQUENCE [LARGE SCALE GENOMIC DNA]</scope>
    <source>
        <strain evidence="6 7">DSM 44104</strain>
        <strain evidence="5 8">DSM 44749</strain>
    </source>
</reference>
<keyword evidence="8" id="KW-1185">Reference proteome</keyword>
<gene>
    <name evidence="6" type="ORF">ATL51_3251</name>
    <name evidence="5" type="ORF">HDA37_003186</name>
</gene>
<dbReference type="InterPro" id="IPR050109">
    <property type="entry name" value="HTH-type_TetR-like_transc_reg"/>
</dbReference>
<evidence type="ECO:0000259" key="4">
    <source>
        <dbReference type="PROSITE" id="PS50977"/>
    </source>
</evidence>
<accession>A0AA44UQA9</accession>
<dbReference type="Proteomes" id="UP000549695">
    <property type="component" value="Unassembled WGS sequence"/>
</dbReference>
<dbReference type="PANTHER" id="PTHR30055:SF226">
    <property type="entry name" value="HTH-TYPE TRANSCRIPTIONAL REGULATOR PKSA"/>
    <property type="match status" value="1"/>
</dbReference>
<name>A0A852W6B1_PSEA5</name>
<evidence type="ECO:0000313" key="7">
    <source>
        <dbReference type="Proteomes" id="UP000232453"/>
    </source>
</evidence>
<dbReference type="GeneID" id="98055418"/>
<dbReference type="GO" id="GO:0000976">
    <property type="term" value="F:transcription cis-regulatory region binding"/>
    <property type="evidence" value="ECO:0007669"/>
    <property type="project" value="TreeGrafter"/>
</dbReference>
<evidence type="ECO:0000313" key="6">
    <source>
        <dbReference type="EMBL" id="PKB31557.1"/>
    </source>
</evidence>
<accession>A0A852W6B1</accession>
<comment type="caution">
    <text evidence="5">The sequence shown here is derived from an EMBL/GenBank/DDBJ whole genome shotgun (WGS) entry which is preliminary data.</text>
</comment>
<dbReference type="InterPro" id="IPR001647">
    <property type="entry name" value="HTH_TetR"/>
</dbReference>
<dbReference type="PANTHER" id="PTHR30055">
    <property type="entry name" value="HTH-TYPE TRANSCRIPTIONAL REGULATOR RUTR"/>
    <property type="match status" value="1"/>
</dbReference>
<evidence type="ECO:0000256" key="2">
    <source>
        <dbReference type="PROSITE-ProRule" id="PRU00335"/>
    </source>
</evidence>
<dbReference type="EMBL" id="PHUJ01000003">
    <property type="protein sequence ID" value="PKB31557.1"/>
    <property type="molecule type" value="Genomic_DNA"/>
</dbReference>
<feature type="region of interest" description="Disordered" evidence="3">
    <location>
        <begin position="186"/>
        <end position="211"/>
    </location>
</feature>
<sequence length="211" mass="21874">MDGAFSRRSEVAPATRDRLLTAGAEELADSGAATLTVRRVARRAGLSAATAYKVFASKEHLLAAVFLAHLRSAPGAEPAADLPVEERLAGYVDGLVAALDGGGDLDTALRSVFLGHDPDARRIRDSVVADFQERFDRVCGDDLTGEARRTARLLLAGTLVLTGTGIDDAAAARAELVRAVRALRPAPAGQTASSSVDPSPSSSSVARTSPV</sequence>
<dbReference type="AlphaFoldDB" id="A0A852W6B1"/>
<proteinExistence type="predicted"/>
<keyword evidence="1 2" id="KW-0238">DNA-binding</keyword>